<dbReference type="Proteomes" id="UP001186944">
    <property type="component" value="Unassembled WGS sequence"/>
</dbReference>
<reference evidence="3" key="1">
    <citation type="submission" date="2019-08" db="EMBL/GenBank/DDBJ databases">
        <title>The improved chromosome-level genome for the pearl oyster Pinctada fucata martensii using PacBio sequencing and Hi-C.</title>
        <authorList>
            <person name="Zheng Z."/>
        </authorList>
    </citation>
    <scope>NUCLEOTIDE SEQUENCE</scope>
    <source>
        <strain evidence="3">ZZ-2019</strain>
        <tissue evidence="3">Adductor muscle</tissue>
    </source>
</reference>
<dbReference type="EMBL" id="VSWD01000006">
    <property type="protein sequence ID" value="KAK3100655.1"/>
    <property type="molecule type" value="Genomic_DNA"/>
</dbReference>
<accession>A0AA89C022</accession>
<proteinExistence type="predicted"/>
<protein>
    <submittedName>
        <fullName evidence="3">Uncharacterized protein</fullName>
    </submittedName>
</protein>
<feature type="region of interest" description="Disordered" evidence="2">
    <location>
        <begin position="309"/>
        <end position="328"/>
    </location>
</feature>
<feature type="coiled-coil region" evidence="1">
    <location>
        <begin position="64"/>
        <end position="98"/>
    </location>
</feature>
<gene>
    <name evidence="3" type="ORF">FSP39_023153</name>
</gene>
<dbReference type="AlphaFoldDB" id="A0AA89C022"/>
<dbReference type="PANTHER" id="PTHR11505">
    <property type="entry name" value="L1 TRANSPOSABLE ELEMENT-RELATED"/>
    <property type="match status" value="1"/>
</dbReference>
<sequence>MSSLDDTGEIVVDSLNLVNEVNSASSCEEKPITTKDLNGIYNMLENLDRKLNKISDVEQRLVKIEGLVSRMDNLELRVKKSETEISISKREIEKLRKAQKENDTYIDGYSNLFDGLKKDITEVKSQSQVVKNSVTQAESDVADLRSEVDICREELREDILDLKCRSMRENLLFFGIKEEDDEDCEEVISEFVHKKMKINRDIKFERVHRVGRKNANRDSRRPRPIVAKFSNYKDRELVRKQAPKTLKGSNFWVQEQFPPEIEQRRKALYPVMKEERKKNNKVNLVKDRLFINGSEYVPQTDITYADVAGGTRLTPSQQDRKRPRFTSR</sequence>
<evidence type="ECO:0000313" key="4">
    <source>
        <dbReference type="Proteomes" id="UP001186944"/>
    </source>
</evidence>
<comment type="caution">
    <text evidence="3">The sequence shown here is derived from an EMBL/GenBank/DDBJ whole genome shotgun (WGS) entry which is preliminary data.</text>
</comment>
<dbReference type="Gene3D" id="3.30.70.1820">
    <property type="entry name" value="L1 transposable element, RRM domain"/>
    <property type="match status" value="1"/>
</dbReference>
<organism evidence="3 4">
    <name type="scientific">Pinctada imbricata</name>
    <name type="common">Atlantic pearl-oyster</name>
    <name type="synonym">Pinctada martensii</name>
    <dbReference type="NCBI Taxonomy" id="66713"/>
    <lineage>
        <taxon>Eukaryota</taxon>
        <taxon>Metazoa</taxon>
        <taxon>Spiralia</taxon>
        <taxon>Lophotrochozoa</taxon>
        <taxon>Mollusca</taxon>
        <taxon>Bivalvia</taxon>
        <taxon>Autobranchia</taxon>
        <taxon>Pteriomorphia</taxon>
        <taxon>Pterioida</taxon>
        <taxon>Pterioidea</taxon>
        <taxon>Pteriidae</taxon>
        <taxon>Pinctada</taxon>
    </lineage>
</organism>
<dbReference type="InterPro" id="IPR004244">
    <property type="entry name" value="Transposase_22"/>
</dbReference>
<name>A0AA89C022_PINIB</name>
<keyword evidence="1" id="KW-0175">Coiled coil</keyword>
<keyword evidence="4" id="KW-1185">Reference proteome</keyword>
<evidence type="ECO:0000256" key="1">
    <source>
        <dbReference type="SAM" id="Coils"/>
    </source>
</evidence>
<evidence type="ECO:0000313" key="3">
    <source>
        <dbReference type="EMBL" id="KAK3100655.1"/>
    </source>
</evidence>
<evidence type="ECO:0000256" key="2">
    <source>
        <dbReference type="SAM" id="MobiDB-lite"/>
    </source>
</evidence>